<accession>A0A7G1KQD6</accession>
<dbReference type="RefSeq" id="WP_232110598.1">
    <property type="nucleotide sequence ID" value="NZ_AP023396.1"/>
</dbReference>
<feature type="compositionally biased region" description="Basic and acidic residues" evidence="1">
    <location>
        <begin position="111"/>
        <end position="126"/>
    </location>
</feature>
<evidence type="ECO:0000256" key="1">
    <source>
        <dbReference type="SAM" id="MobiDB-lite"/>
    </source>
</evidence>
<organism evidence="2 3">
    <name type="scientific">Nocardia wallacei</name>
    <dbReference type="NCBI Taxonomy" id="480035"/>
    <lineage>
        <taxon>Bacteria</taxon>
        <taxon>Bacillati</taxon>
        <taxon>Actinomycetota</taxon>
        <taxon>Actinomycetes</taxon>
        <taxon>Mycobacteriales</taxon>
        <taxon>Nocardiaceae</taxon>
        <taxon>Nocardia</taxon>
    </lineage>
</organism>
<evidence type="ECO:0000313" key="2">
    <source>
        <dbReference type="EMBL" id="BCK57447.1"/>
    </source>
</evidence>
<protein>
    <submittedName>
        <fullName evidence="2">Uncharacterized protein</fullName>
    </submittedName>
</protein>
<dbReference type="EMBL" id="AP023396">
    <property type="protein sequence ID" value="BCK57447.1"/>
    <property type="molecule type" value="Genomic_DNA"/>
</dbReference>
<dbReference type="Proteomes" id="UP000516173">
    <property type="component" value="Chromosome"/>
</dbReference>
<dbReference type="AlphaFoldDB" id="A0A7G1KQD6"/>
<keyword evidence="3" id="KW-1185">Reference proteome</keyword>
<dbReference type="GeneID" id="80349658"/>
<dbReference type="KEGG" id="nwl:NWFMUON74_52190"/>
<name>A0A7G1KQD6_9NOCA</name>
<sequence>MNNRVRLTPLDNSVPDREIYVGWDRGLGTYFAQVYDGVDVDGEDVLSLDLGNEPGEIDTPDAAIEAIRPYAEIPEDLPTALSGQREAPGALERSPYADWASQAVSTPDSDGLPRVDAEPEWQGFDR</sequence>
<gene>
    <name evidence="2" type="ORF">NWFMUON74_52190</name>
</gene>
<reference evidence="2 3" key="1">
    <citation type="submission" date="2020-08" db="EMBL/GenBank/DDBJ databases">
        <title>Genome Sequencing of Nocardia wallacei strain FMUON74 and assembly.</title>
        <authorList>
            <person name="Toyokawa M."/>
            <person name="Uesaka K."/>
        </authorList>
    </citation>
    <scope>NUCLEOTIDE SEQUENCE [LARGE SCALE GENOMIC DNA]</scope>
    <source>
        <strain evidence="2 3">FMUON74</strain>
    </source>
</reference>
<proteinExistence type="predicted"/>
<feature type="region of interest" description="Disordered" evidence="1">
    <location>
        <begin position="76"/>
        <end position="126"/>
    </location>
</feature>
<evidence type="ECO:0000313" key="3">
    <source>
        <dbReference type="Proteomes" id="UP000516173"/>
    </source>
</evidence>